<comment type="catalytic activity">
    <reaction evidence="14">
        <text>2'-deoxyribonucleotide-(2'-deoxyribose 5'-phosphate)-2'-deoxyribonucleotide-DNA = a 3'-end 2'-deoxyribonucleotide-(2,3-dehydro-2,3-deoxyribose 5'-phosphate)-DNA + a 5'-end 5'-phospho-2'-deoxyribonucleoside-DNA + H(+)</text>
        <dbReference type="Rhea" id="RHEA:66592"/>
        <dbReference type="Rhea" id="RHEA-COMP:13180"/>
        <dbReference type="Rhea" id="RHEA-COMP:16897"/>
        <dbReference type="Rhea" id="RHEA-COMP:17067"/>
        <dbReference type="ChEBI" id="CHEBI:15378"/>
        <dbReference type="ChEBI" id="CHEBI:136412"/>
        <dbReference type="ChEBI" id="CHEBI:157695"/>
        <dbReference type="ChEBI" id="CHEBI:167181"/>
        <dbReference type="EC" id="4.2.99.18"/>
    </reaction>
</comment>
<dbReference type="PROSITE" id="PS01242">
    <property type="entry name" value="ZF_FPG_1"/>
    <property type="match status" value="1"/>
</dbReference>
<evidence type="ECO:0000256" key="14">
    <source>
        <dbReference type="ARBA" id="ARBA00044632"/>
    </source>
</evidence>
<evidence type="ECO:0000313" key="19">
    <source>
        <dbReference type="Proteomes" id="UP000660611"/>
    </source>
</evidence>
<keyword evidence="8" id="KW-0862">Zinc</keyword>
<dbReference type="SMART" id="SM00898">
    <property type="entry name" value="Fapy_DNA_glyco"/>
    <property type="match status" value="1"/>
</dbReference>
<dbReference type="AlphaFoldDB" id="A0A919PLU4"/>
<name>A0A919PLU4_9ACTN</name>
<dbReference type="Proteomes" id="UP000660611">
    <property type="component" value="Unassembled WGS sequence"/>
</dbReference>
<keyword evidence="11" id="KW-0456">Lyase</keyword>
<protein>
    <recommendedName>
        <fullName evidence="3">DNA-(apurinic or apyrimidinic site) lyase</fullName>
        <ecNumber evidence="3">4.2.99.18</ecNumber>
    </recommendedName>
</protein>
<dbReference type="SUPFAM" id="SSF81624">
    <property type="entry name" value="N-terminal domain of MutM-like DNA repair proteins"/>
    <property type="match status" value="1"/>
</dbReference>
<keyword evidence="12" id="KW-0511">Multifunctional enzyme</keyword>
<evidence type="ECO:0000256" key="9">
    <source>
        <dbReference type="ARBA" id="ARBA00023125"/>
    </source>
</evidence>
<evidence type="ECO:0000259" key="17">
    <source>
        <dbReference type="PROSITE" id="PS51068"/>
    </source>
</evidence>
<evidence type="ECO:0000256" key="1">
    <source>
        <dbReference type="ARBA" id="ARBA00001947"/>
    </source>
</evidence>
<dbReference type="EMBL" id="BONQ01000069">
    <property type="protein sequence ID" value="GIG46319.1"/>
    <property type="molecule type" value="Genomic_DNA"/>
</dbReference>
<keyword evidence="18" id="KW-0540">Nuclease</keyword>
<evidence type="ECO:0000256" key="12">
    <source>
        <dbReference type="ARBA" id="ARBA00023268"/>
    </source>
</evidence>
<dbReference type="InterPro" id="IPR015887">
    <property type="entry name" value="DNA_glyclase_Znf_dom_DNA_BS"/>
</dbReference>
<dbReference type="InterPro" id="IPR015886">
    <property type="entry name" value="H2TH_FPG"/>
</dbReference>
<proteinExistence type="inferred from homology"/>
<dbReference type="RefSeq" id="WP_203848096.1">
    <property type="nucleotide sequence ID" value="NZ_BAAAVW010000013.1"/>
</dbReference>
<dbReference type="SUPFAM" id="SSF57716">
    <property type="entry name" value="Glucocorticoid receptor-like (DNA-binding domain)"/>
    <property type="match status" value="1"/>
</dbReference>
<evidence type="ECO:0000256" key="2">
    <source>
        <dbReference type="ARBA" id="ARBA00009409"/>
    </source>
</evidence>
<evidence type="ECO:0000256" key="10">
    <source>
        <dbReference type="ARBA" id="ARBA00023204"/>
    </source>
</evidence>
<dbReference type="InterPro" id="IPR000214">
    <property type="entry name" value="Znf_DNA_glyclase/AP_lyase"/>
</dbReference>
<evidence type="ECO:0000256" key="8">
    <source>
        <dbReference type="ARBA" id="ARBA00022833"/>
    </source>
</evidence>
<evidence type="ECO:0000256" key="7">
    <source>
        <dbReference type="ARBA" id="ARBA00022801"/>
    </source>
</evidence>
<dbReference type="Pfam" id="PF06831">
    <property type="entry name" value="H2TH"/>
    <property type="match status" value="1"/>
</dbReference>
<dbReference type="Gene3D" id="3.20.190.10">
    <property type="entry name" value="MutM-like, N-terminal"/>
    <property type="match status" value="1"/>
</dbReference>
<feature type="domain" description="FPG-type" evidence="16">
    <location>
        <begin position="235"/>
        <end position="269"/>
    </location>
</feature>
<dbReference type="InterPro" id="IPR035937">
    <property type="entry name" value="FPG_N"/>
</dbReference>
<evidence type="ECO:0000256" key="4">
    <source>
        <dbReference type="ARBA" id="ARBA00022723"/>
    </source>
</evidence>
<feature type="domain" description="Formamidopyrimidine-DNA glycosylase catalytic" evidence="17">
    <location>
        <begin position="1"/>
        <end position="96"/>
    </location>
</feature>
<dbReference type="PROSITE" id="PS51068">
    <property type="entry name" value="FPG_CAT"/>
    <property type="match status" value="1"/>
</dbReference>
<dbReference type="GO" id="GO:0140078">
    <property type="term" value="F:class I DNA-(apurinic or apyrimidinic site) endonuclease activity"/>
    <property type="evidence" value="ECO:0007669"/>
    <property type="project" value="UniProtKB-EC"/>
</dbReference>
<comment type="cofactor">
    <cofactor evidence="1">
        <name>Zn(2+)</name>
        <dbReference type="ChEBI" id="CHEBI:29105"/>
    </cofactor>
</comment>
<dbReference type="SUPFAM" id="SSF46946">
    <property type="entry name" value="S13-like H2TH domain"/>
    <property type="match status" value="1"/>
</dbReference>
<keyword evidence="5" id="KW-0227">DNA damage</keyword>
<dbReference type="PANTHER" id="PTHR42697:SF3">
    <property type="entry name" value="ENDONUCLEASE 8 1"/>
    <property type="match status" value="1"/>
</dbReference>
<dbReference type="GO" id="GO:0008270">
    <property type="term" value="F:zinc ion binding"/>
    <property type="evidence" value="ECO:0007669"/>
    <property type="project" value="UniProtKB-KW"/>
</dbReference>
<dbReference type="PANTHER" id="PTHR42697">
    <property type="entry name" value="ENDONUCLEASE 8"/>
    <property type="match status" value="1"/>
</dbReference>
<sequence length="271" mass="30039">MPEGHTIHRLAARHRALFAGRPVAVSSPQGRFADGARRVDGRTLIDTSAHGKHLLHRYEGDITLHVHLGLYGKFTDGDADPPPAVGEVRLRMANGAHWLDLRGPTACELLDPPQVEALHARLGPDPLAEEDDGGVQAFAAIKKSDRPLMALLMDQSIVSGAGLIYVTEALFRAGLRPTVTGRRLTRRRWDTIWHDLRTLMRAGVEDGRIDTVHSVHLPEAMGRAPRVDRHGGEVYVYRRTNQPCLVCGTLVQTAELNARNAYWCRVCQRSR</sequence>
<dbReference type="InterPro" id="IPR010663">
    <property type="entry name" value="Znf_FPG/IleRS"/>
</dbReference>
<evidence type="ECO:0000256" key="11">
    <source>
        <dbReference type="ARBA" id="ARBA00023239"/>
    </source>
</evidence>
<dbReference type="Pfam" id="PF01149">
    <property type="entry name" value="Fapy_DNA_glyco"/>
    <property type="match status" value="1"/>
</dbReference>
<keyword evidence="6 15" id="KW-0863">Zinc-finger</keyword>
<evidence type="ECO:0000256" key="6">
    <source>
        <dbReference type="ARBA" id="ARBA00022771"/>
    </source>
</evidence>
<dbReference type="EC" id="4.2.99.18" evidence="3"/>
<keyword evidence="13" id="KW-0326">Glycosidase</keyword>
<dbReference type="SMART" id="SM01232">
    <property type="entry name" value="H2TH"/>
    <property type="match status" value="1"/>
</dbReference>
<keyword evidence="4" id="KW-0479">Metal-binding</keyword>
<gene>
    <name evidence="18" type="primary">nei_2</name>
    <name evidence="18" type="ORF">Dsi01nite_043600</name>
</gene>
<dbReference type="Pfam" id="PF06827">
    <property type="entry name" value="zf-FPG_IleRS"/>
    <property type="match status" value="1"/>
</dbReference>
<dbReference type="GO" id="GO:0000703">
    <property type="term" value="F:oxidized pyrimidine nucleobase lesion DNA N-glycosylase activity"/>
    <property type="evidence" value="ECO:0007669"/>
    <property type="project" value="TreeGrafter"/>
</dbReference>
<dbReference type="Gene3D" id="1.10.8.50">
    <property type="match status" value="1"/>
</dbReference>
<dbReference type="CDD" id="cd08970">
    <property type="entry name" value="AcNei1_N"/>
    <property type="match status" value="1"/>
</dbReference>
<evidence type="ECO:0000256" key="3">
    <source>
        <dbReference type="ARBA" id="ARBA00012720"/>
    </source>
</evidence>
<organism evidence="18 19">
    <name type="scientific">Dactylosporangium siamense</name>
    <dbReference type="NCBI Taxonomy" id="685454"/>
    <lineage>
        <taxon>Bacteria</taxon>
        <taxon>Bacillati</taxon>
        <taxon>Actinomycetota</taxon>
        <taxon>Actinomycetes</taxon>
        <taxon>Micromonosporales</taxon>
        <taxon>Micromonosporaceae</taxon>
        <taxon>Dactylosporangium</taxon>
    </lineage>
</organism>
<evidence type="ECO:0000256" key="13">
    <source>
        <dbReference type="ARBA" id="ARBA00023295"/>
    </source>
</evidence>
<accession>A0A919PLU4</accession>
<comment type="caution">
    <text evidence="18">The sequence shown here is derived from an EMBL/GenBank/DDBJ whole genome shotgun (WGS) entry which is preliminary data.</text>
</comment>
<keyword evidence="18" id="KW-0255">Endonuclease</keyword>
<dbReference type="PROSITE" id="PS51066">
    <property type="entry name" value="ZF_FPG_2"/>
    <property type="match status" value="1"/>
</dbReference>
<evidence type="ECO:0000256" key="15">
    <source>
        <dbReference type="PROSITE-ProRule" id="PRU00391"/>
    </source>
</evidence>
<dbReference type="InterPro" id="IPR010979">
    <property type="entry name" value="Ribosomal_uS13-like_H2TH"/>
</dbReference>
<keyword evidence="7" id="KW-0378">Hydrolase</keyword>
<dbReference type="GO" id="GO:0006284">
    <property type="term" value="P:base-excision repair"/>
    <property type="evidence" value="ECO:0007669"/>
    <property type="project" value="InterPro"/>
</dbReference>
<keyword evidence="9" id="KW-0238">DNA-binding</keyword>
<evidence type="ECO:0000313" key="18">
    <source>
        <dbReference type="EMBL" id="GIG46319.1"/>
    </source>
</evidence>
<keyword evidence="19" id="KW-1185">Reference proteome</keyword>
<evidence type="ECO:0000256" key="5">
    <source>
        <dbReference type="ARBA" id="ARBA00022763"/>
    </source>
</evidence>
<keyword evidence="10" id="KW-0234">DNA repair</keyword>
<dbReference type="InterPro" id="IPR012319">
    <property type="entry name" value="FPG_cat"/>
</dbReference>
<reference evidence="18" key="1">
    <citation type="submission" date="2021-01" db="EMBL/GenBank/DDBJ databases">
        <title>Whole genome shotgun sequence of Dactylosporangium siamense NBRC 106093.</title>
        <authorList>
            <person name="Komaki H."/>
            <person name="Tamura T."/>
        </authorList>
    </citation>
    <scope>NUCLEOTIDE SEQUENCE</scope>
    <source>
        <strain evidence="18">NBRC 106093</strain>
    </source>
</reference>
<evidence type="ECO:0000259" key="16">
    <source>
        <dbReference type="PROSITE" id="PS51066"/>
    </source>
</evidence>
<dbReference type="GO" id="GO:0003684">
    <property type="term" value="F:damaged DNA binding"/>
    <property type="evidence" value="ECO:0007669"/>
    <property type="project" value="InterPro"/>
</dbReference>
<comment type="similarity">
    <text evidence="2">Belongs to the FPG family.</text>
</comment>